<feature type="domain" description="HTH araC/xylS-type" evidence="4">
    <location>
        <begin position="161"/>
        <end position="258"/>
    </location>
</feature>
<evidence type="ECO:0000256" key="3">
    <source>
        <dbReference type="ARBA" id="ARBA00023163"/>
    </source>
</evidence>
<evidence type="ECO:0000256" key="1">
    <source>
        <dbReference type="ARBA" id="ARBA00023015"/>
    </source>
</evidence>
<dbReference type="SMART" id="SM00342">
    <property type="entry name" value="HTH_ARAC"/>
    <property type="match status" value="1"/>
</dbReference>
<keyword evidence="1" id="KW-0805">Transcription regulation</keyword>
<reference evidence="5 6" key="1">
    <citation type="submission" date="2024-09" db="EMBL/GenBank/DDBJ databases">
        <authorList>
            <person name="Sun Q."/>
            <person name="Mori K."/>
        </authorList>
    </citation>
    <scope>NUCLEOTIDE SEQUENCE [LARGE SCALE GENOMIC DNA]</scope>
    <source>
        <strain evidence="5 6">JCM 3323</strain>
    </source>
</reference>
<keyword evidence="6" id="KW-1185">Reference proteome</keyword>
<organism evidence="5 6">
    <name type="scientific">Nonomuraea roseola</name>
    <dbReference type="NCBI Taxonomy" id="46179"/>
    <lineage>
        <taxon>Bacteria</taxon>
        <taxon>Bacillati</taxon>
        <taxon>Actinomycetota</taxon>
        <taxon>Actinomycetes</taxon>
        <taxon>Streptosporangiales</taxon>
        <taxon>Streptosporangiaceae</taxon>
        <taxon>Nonomuraea</taxon>
    </lineage>
</organism>
<dbReference type="InterPro" id="IPR018060">
    <property type="entry name" value="HTH_AraC"/>
</dbReference>
<dbReference type="PANTHER" id="PTHR46796:SF15">
    <property type="entry name" value="BLL1074 PROTEIN"/>
    <property type="match status" value="1"/>
</dbReference>
<keyword evidence="3" id="KW-0804">Transcription</keyword>
<gene>
    <name evidence="5" type="ORF">ACFFRN_39470</name>
</gene>
<evidence type="ECO:0000313" key="5">
    <source>
        <dbReference type="EMBL" id="MFB9532720.1"/>
    </source>
</evidence>
<dbReference type="PANTHER" id="PTHR46796">
    <property type="entry name" value="HTH-TYPE TRANSCRIPTIONAL ACTIVATOR RHAS-RELATED"/>
    <property type="match status" value="1"/>
</dbReference>
<dbReference type="RefSeq" id="WP_346117795.1">
    <property type="nucleotide sequence ID" value="NZ_BAAAXC010000005.1"/>
</dbReference>
<sequence>MSTQVRNPPRPAGIRVPASWAGAASAAPGLLVFTGEIGSAASHAHAAVQVLLVLDGEVLLTDRRGRRRHVSAAVIPAGARHELSAAAGAHGLLAYLDPAGRAGRAATALVASSGDPGEVETWQAAAQPQAGEPVDAVSPVSAGLCSAASPQERAVLPVALARALEAIPQLISGPLLLEELAARVGLSASRLGHLFAEHLHLPYPVWRRWARLLHAMEAVRGGATLTDAAHRAGFADSSHLTRACREMFGLAPSLLLHTIRPPLPTPPEAAVLLPRR</sequence>
<comment type="caution">
    <text evidence="5">The sequence shown here is derived from an EMBL/GenBank/DDBJ whole genome shotgun (WGS) entry which is preliminary data.</text>
</comment>
<dbReference type="Pfam" id="PF12833">
    <property type="entry name" value="HTH_18"/>
    <property type="match status" value="1"/>
</dbReference>
<dbReference type="PROSITE" id="PS01124">
    <property type="entry name" value="HTH_ARAC_FAMILY_2"/>
    <property type="match status" value="1"/>
</dbReference>
<evidence type="ECO:0000256" key="2">
    <source>
        <dbReference type="ARBA" id="ARBA00023125"/>
    </source>
</evidence>
<dbReference type="InterPro" id="IPR009057">
    <property type="entry name" value="Homeodomain-like_sf"/>
</dbReference>
<dbReference type="InterPro" id="IPR050204">
    <property type="entry name" value="AraC_XylS_family_regulators"/>
</dbReference>
<name>A0ABV5QB48_9ACTN</name>
<dbReference type="EMBL" id="JBHMCE010000014">
    <property type="protein sequence ID" value="MFB9532720.1"/>
    <property type="molecule type" value="Genomic_DNA"/>
</dbReference>
<keyword evidence="2" id="KW-0238">DNA-binding</keyword>
<protein>
    <submittedName>
        <fullName evidence="5">Helix-turn-helix domain-containing protein</fullName>
    </submittedName>
</protein>
<proteinExistence type="predicted"/>
<evidence type="ECO:0000259" key="4">
    <source>
        <dbReference type="PROSITE" id="PS01124"/>
    </source>
</evidence>
<dbReference type="Proteomes" id="UP001589646">
    <property type="component" value="Unassembled WGS sequence"/>
</dbReference>
<accession>A0ABV5QB48</accession>
<dbReference type="InterPro" id="IPR011051">
    <property type="entry name" value="RmlC_Cupin_sf"/>
</dbReference>
<evidence type="ECO:0000313" key="6">
    <source>
        <dbReference type="Proteomes" id="UP001589646"/>
    </source>
</evidence>
<dbReference type="SUPFAM" id="SSF51182">
    <property type="entry name" value="RmlC-like cupins"/>
    <property type="match status" value="1"/>
</dbReference>
<dbReference type="Gene3D" id="1.10.10.60">
    <property type="entry name" value="Homeodomain-like"/>
    <property type="match status" value="1"/>
</dbReference>
<dbReference type="SUPFAM" id="SSF46689">
    <property type="entry name" value="Homeodomain-like"/>
    <property type="match status" value="1"/>
</dbReference>